<dbReference type="AlphaFoldDB" id="A0A1L7XI73"/>
<dbReference type="InterPro" id="IPR013094">
    <property type="entry name" value="AB_hydrolase_3"/>
</dbReference>
<feature type="domain" description="Alpha/beta hydrolase fold-3" evidence="2">
    <location>
        <begin position="17"/>
        <end position="225"/>
    </location>
</feature>
<dbReference type="PANTHER" id="PTHR48081">
    <property type="entry name" value="AB HYDROLASE SUPERFAMILY PROTEIN C4A8.06C"/>
    <property type="match status" value="1"/>
</dbReference>
<evidence type="ECO:0000313" key="3">
    <source>
        <dbReference type="EMBL" id="CZR64733.1"/>
    </source>
</evidence>
<proteinExistence type="predicted"/>
<dbReference type="InterPro" id="IPR029058">
    <property type="entry name" value="AB_hydrolase_fold"/>
</dbReference>
<dbReference type="STRING" id="576137.A0A1L7XI73"/>
<keyword evidence="1" id="KW-0378">Hydrolase</keyword>
<organism evidence="3 4">
    <name type="scientific">Phialocephala subalpina</name>
    <dbReference type="NCBI Taxonomy" id="576137"/>
    <lineage>
        <taxon>Eukaryota</taxon>
        <taxon>Fungi</taxon>
        <taxon>Dikarya</taxon>
        <taxon>Ascomycota</taxon>
        <taxon>Pezizomycotina</taxon>
        <taxon>Leotiomycetes</taxon>
        <taxon>Helotiales</taxon>
        <taxon>Mollisiaceae</taxon>
        <taxon>Phialocephala</taxon>
        <taxon>Phialocephala fortinii species complex</taxon>
    </lineage>
</organism>
<name>A0A1L7XI73_9HELO</name>
<dbReference type="Proteomes" id="UP000184330">
    <property type="component" value="Unassembled WGS sequence"/>
</dbReference>
<dbReference type="PANTHER" id="PTHR48081:SF8">
    <property type="entry name" value="ALPHA_BETA HYDROLASE FOLD-3 DOMAIN-CONTAINING PROTEIN-RELATED"/>
    <property type="match status" value="1"/>
</dbReference>
<reference evidence="3 4" key="1">
    <citation type="submission" date="2016-03" db="EMBL/GenBank/DDBJ databases">
        <authorList>
            <person name="Ploux O."/>
        </authorList>
    </citation>
    <scope>NUCLEOTIDE SEQUENCE [LARGE SCALE GENOMIC DNA]</scope>
    <source>
        <strain evidence="3 4">UAMH 11012</strain>
    </source>
</reference>
<dbReference type="EMBL" id="FJOG01000027">
    <property type="protein sequence ID" value="CZR64733.1"/>
    <property type="molecule type" value="Genomic_DNA"/>
</dbReference>
<gene>
    <name evidence="3" type="ORF">PAC_14632</name>
</gene>
<dbReference type="Pfam" id="PF07859">
    <property type="entry name" value="Abhydrolase_3"/>
    <property type="match status" value="1"/>
</dbReference>
<evidence type="ECO:0000313" key="4">
    <source>
        <dbReference type="Proteomes" id="UP000184330"/>
    </source>
</evidence>
<dbReference type="InterPro" id="IPR050300">
    <property type="entry name" value="GDXG_lipolytic_enzyme"/>
</dbReference>
<keyword evidence="4" id="KW-1185">Reference proteome</keyword>
<sequence>MPSPLEDTTPIAERKAVMYFVCGGMVQGHPLMASFSFAVASTTKIPVFGVNFRKCVTKKTAFPAAVQDAVAAFFCLQSLGFLPENISIISDSSGKGIFITTFLYLNRHKLLIPRRAILSSPFVDLVDNFYSDAELLMLDYVNAEMMSMFSYQYTENRPELRNTLLSPARGGLPEGYNFKGFPRTFVVWGKVEIFKYGIVRFVESLKKAGVEVDVLEGKDCVHDYVIFTKDRSREGVFGRIQDFMKVDDDNILRRKLTDSTSKVRLRNWY</sequence>
<dbReference type="OrthoDB" id="2152029at2759"/>
<dbReference type="GO" id="GO:0016787">
    <property type="term" value="F:hydrolase activity"/>
    <property type="evidence" value="ECO:0007669"/>
    <property type="project" value="UniProtKB-KW"/>
</dbReference>
<accession>A0A1L7XI73</accession>
<protein>
    <recommendedName>
        <fullName evidence="2">Alpha/beta hydrolase fold-3 domain-containing protein</fullName>
    </recommendedName>
</protein>
<dbReference type="Gene3D" id="3.40.50.1820">
    <property type="entry name" value="alpha/beta hydrolase"/>
    <property type="match status" value="1"/>
</dbReference>
<dbReference type="SUPFAM" id="SSF53474">
    <property type="entry name" value="alpha/beta-Hydrolases"/>
    <property type="match status" value="1"/>
</dbReference>
<evidence type="ECO:0000256" key="1">
    <source>
        <dbReference type="ARBA" id="ARBA00022801"/>
    </source>
</evidence>
<evidence type="ECO:0000259" key="2">
    <source>
        <dbReference type="Pfam" id="PF07859"/>
    </source>
</evidence>